<dbReference type="Gene3D" id="1.20.5.780">
    <property type="entry name" value="Single helix bin"/>
    <property type="match status" value="1"/>
</dbReference>
<dbReference type="OrthoDB" id="7359199at2"/>
<evidence type="ECO:0000256" key="1">
    <source>
        <dbReference type="ARBA" id="ARBA00022491"/>
    </source>
</evidence>
<dbReference type="PANTHER" id="PTHR35401">
    <property type="entry name" value="COPG FAMILY HELIX-TURN-HELIX PROTEIN-RELATED-RELATED"/>
    <property type="match status" value="1"/>
</dbReference>
<dbReference type="InterPro" id="IPR010985">
    <property type="entry name" value="Ribbon_hlx_hlx"/>
</dbReference>
<proteinExistence type="inferred from homology"/>
<evidence type="ECO:0000256" key="4">
    <source>
        <dbReference type="ARBA" id="ARBA00023125"/>
    </source>
</evidence>
<comment type="caution">
    <text evidence="8">The sequence shown here is derived from an EMBL/GenBank/DDBJ whole genome shotgun (WGS) entry which is preliminary data.</text>
</comment>
<evidence type="ECO:0000256" key="5">
    <source>
        <dbReference type="ARBA" id="ARBA00023163"/>
    </source>
</evidence>
<reference evidence="8 9" key="1">
    <citation type="submission" date="2017-03" db="EMBL/GenBank/DDBJ databases">
        <authorList>
            <person name="Safronova V.I."/>
            <person name="Sazanova A.L."/>
            <person name="Chirak E.R."/>
        </authorList>
    </citation>
    <scope>NUCLEOTIDE SEQUENCE [LARGE SCALE GENOMIC DNA]</scope>
    <source>
        <strain evidence="8 9">Opo-243</strain>
    </source>
</reference>
<dbReference type="Proteomes" id="UP000290819">
    <property type="component" value="Unassembled WGS sequence"/>
</dbReference>
<evidence type="ECO:0000313" key="9">
    <source>
        <dbReference type="Proteomes" id="UP000290819"/>
    </source>
</evidence>
<keyword evidence="3" id="KW-0805">Transcription regulation</keyword>
<evidence type="ECO:0000256" key="2">
    <source>
        <dbReference type="ARBA" id="ARBA00022649"/>
    </source>
</evidence>
<protein>
    <recommendedName>
        <fullName evidence="10">DUF1778 domain-containing protein</fullName>
    </recommendedName>
</protein>
<evidence type="ECO:0000256" key="7">
    <source>
        <dbReference type="SAM" id="MobiDB-lite"/>
    </source>
</evidence>
<dbReference type="EMBL" id="MZXW01000005">
    <property type="protein sequence ID" value="RXT53657.1"/>
    <property type="molecule type" value="Genomic_DNA"/>
</dbReference>
<dbReference type="RefSeq" id="WP_129267852.1">
    <property type="nucleotide sequence ID" value="NZ_MZXW01000005.1"/>
</dbReference>
<dbReference type="SUPFAM" id="SSF47598">
    <property type="entry name" value="Ribbon-helix-helix"/>
    <property type="match status" value="1"/>
</dbReference>
<keyword evidence="2" id="KW-1277">Toxin-antitoxin system</keyword>
<gene>
    <name evidence="8" type="ORF">B5V03_03345</name>
</gene>
<keyword evidence="1" id="KW-0678">Repressor</keyword>
<dbReference type="GO" id="GO:0006355">
    <property type="term" value="P:regulation of DNA-templated transcription"/>
    <property type="evidence" value="ECO:0007669"/>
    <property type="project" value="InterPro"/>
</dbReference>
<sequence length="120" mass="13299">MPRAVKRKEHPLSMRLPETDIAIIDRAAALRGRSRTDFVRDAAVRAAEEVLMETAPIRMSSAGFKAFMATLSEPAAPVPEMVELFQRAAPWESKAFTSEVDAGSREENASKQKARSGKRR</sequence>
<keyword evidence="5" id="KW-0804">Transcription</keyword>
<evidence type="ECO:0000256" key="6">
    <source>
        <dbReference type="ARBA" id="ARBA00049988"/>
    </source>
</evidence>
<name>A0A4Q1VTB0_9BRAD</name>
<evidence type="ECO:0000256" key="3">
    <source>
        <dbReference type="ARBA" id="ARBA00023015"/>
    </source>
</evidence>
<accession>A0A4Q1VTB0</accession>
<comment type="similarity">
    <text evidence="6">Belongs to the TacA antitoxin family.</text>
</comment>
<dbReference type="PANTHER" id="PTHR35401:SF1">
    <property type="entry name" value="CYTOPLASMIC PROTEIN"/>
    <property type="match status" value="1"/>
</dbReference>
<evidence type="ECO:0008006" key="10">
    <source>
        <dbReference type="Google" id="ProtNLM"/>
    </source>
</evidence>
<dbReference type="Pfam" id="PF08681">
    <property type="entry name" value="TacA1"/>
    <property type="match status" value="1"/>
</dbReference>
<dbReference type="AlphaFoldDB" id="A0A4Q1VTB0"/>
<dbReference type="InterPro" id="IPR014795">
    <property type="entry name" value="TacA_1-like"/>
</dbReference>
<keyword evidence="9" id="KW-1185">Reference proteome</keyword>
<keyword evidence="4" id="KW-0238">DNA-binding</keyword>
<feature type="region of interest" description="Disordered" evidence="7">
    <location>
        <begin position="96"/>
        <end position="120"/>
    </location>
</feature>
<evidence type="ECO:0000313" key="8">
    <source>
        <dbReference type="EMBL" id="RXT53657.1"/>
    </source>
</evidence>
<dbReference type="GO" id="GO:0003677">
    <property type="term" value="F:DNA binding"/>
    <property type="evidence" value="ECO:0007669"/>
    <property type="project" value="UniProtKB-KW"/>
</dbReference>
<organism evidence="8 9">
    <name type="scientific">Bradyrhizobium betae</name>
    <dbReference type="NCBI Taxonomy" id="244734"/>
    <lineage>
        <taxon>Bacteria</taxon>
        <taxon>Pseudomonadati</taxon>
        <taxon>Pseudomonadota</taxon>
        <taxon>Alphaproteobacteria</taxon>
        <taxon>Hyphomicrobiales</taxon>
        <taxon>Nitrobacteraceae</taxon>
        <taxon>Bradyrhizobium</taxon>
    </lineage>
</organism>